<feature type="transmembrane region" description="Helical" evidence="2">
    <location>
        <begin position="846"/>
        <end position="866"/>
    </location>
</feature>
<feature type="signal peptide" evidence="3">
    <location>
        <begin position="1"/>
        <end position="22"/>
    </location>
</feature>
<organism evidence="4 5">
    <name type="scientific">Tahibacter soli</name>
    <dbReference type="NCBI Taxonomy" id="2983605"/>
    <lineage>
        <taxon>Bacteria</taxon>
        <taxon>Pseudomonadati</taxon>
        <taxon>Pseudomonadota</taxon>
        <taxon>Gammaproteobacteria</taxon>
        <taxon>Lysobacterales</taxon>
        <taxon>Rhodanobacteraceae</taxon>
        <taxon>Tahibacter</taxon>
    </lineage>
</organism>
<protein>
    <submittedName>
        <fullName evidence="4">Ig domain-containing protein</fullName>
    </submittedName>
</protein>
<comment type="caution">
    <text evidence="4">The sequence shown here is derived from an EMBL/GenBank/DDBJ whole genome shotgun (WGS) entry which is preliminary data.</text>
</comment>
<feature type="region of interest" description="Disordered" evidence="1">
    <location>
        <begin position="499"/>
        <end position="538"/>
    </location>
</feature>
<dbReference type="Pfam" id="PF05345">
    <property type="entry name" value="He_PIG"/>
    <property type="match status" value="1"/>
</dbReference>
<dbReference type="RefSeq" id="WP_263540925.1">
    <property type="nucleotide sequence ID" value="NZ_JAOVZO020000019.1"/>
</dbReference>
<feature type="chain" id="PRO_5040973249" evidence="3">
    <location>
        <begin position="23"/>
        <end position="872"/>
    </location>
</feature>
<dbReference type="Proteomes" id="UP001139971">
    <property type="component" value="Unassembled WGS sequence"/>
</dbReference>
<evidence type="ECO:0000256" key="2">
    <source>
        <dbReference type="SAM" id="Phobius"/>
    </source>
</evidence>
<dbReference type="InterPro" id="IPR013783">
    <property type="entry name" value="Ig-like_fold"/>
</dbReference>
<evidence type="ECO:0000256" key="3">
    <source>
        <dbReference type="SAM" id="SignalP"/>
    </source>
</evidence>
<name>A0A9X4BI27_9GAMM</name>
<evidence type="ECO:0000256" key="1">
    <source>
        <dbReference type="SAM" id="MobiDB-lite"/>
    </source>
</evidence>
<dbReference type="AlphaFoldDB" id="A0A9X4BI27"/>
<evidence type="ECO:0000313" key="4">
    <source>
        <dbReference type="EMBL" id="MDC8014835.1"/>
    </source>
</evidence>
<accession>A0A9X4BI27</accession>
<gene>
    <name evidence="4" type="ORF">OD750_020000</name>
</gene>
<feature type="region of interest" description="Disordered" evidence="1">
    <location>
        <begin position="569"/>
        <end position="611"/>
    </location>
</feature>
<keyword evidence="3" id="KW-0732">Signal</keyword>
<dbReference type="EMBL" id="JAOVZO020000019">
    <property type="protein sequence ID" value="MDC8014835.1"/>
    <property type="molecule type" value="Genomic_DNA"/>
</dbReference>
<reference evidence="4" key="1">
    <citation type="submission" date="2023-02" db="EMBL/GenBank/DDBJ databases">
        <title>Tahibacter soli sp. nov. isolated from soil.</title>
        <authorList>
            <person name="Baek J.H."/>
            <person name="Lee J.K."/>
            <person name="Choi D.G."/>
            <person name="Jeon C.O."/>
        </authorList>
    </citation>
    <scope>NUCLEOTIDE SEQUENCE</scope>
    <source>
        <strain evidence="4">BL</strain>
    </source>
</reference>
<keyword evidence="2" id="KW-1133">Transmembrane helix</keyword>
<keyword evidence="5" id="KW-1185">Reference proteome</keyword>
<proteinExistence type="predicted"/>
<dbReference type="PROSITE" id="PS51257">
    <property type="entry name" value="PROKAR_LIPOPROTEIN"/>
    <property type="match status" value="1"/>
</dbReference>
<keyword evidence="2" id="KW-0472">Membrane</keyword>
<evidence type="ECO:0000313" key="5">
    <source>
        <dbReference type="Proteomes" id="UP001139971"/>
    </source>
</evidence>
<sequence length="872" mass="88465">MKKSAAILGLAAALFGCVQAQAAINTIDNVPAATLLLPNFEIGTDPASHTVITVGNRAATETLAHVVLWTDRGVPSASFDVRLPARGVSEIDLSAIFTTGALPQSTAGGFGTCAGTLPPAPLDPVALRNAHTGAASALLAGQCGSTTHGDTVARGYVTIDATSACTALVPGSAGYFVNGGTGIATNANVLWGEVSTTHSGFNTSTGDALVAIEADGANAATTGASYTFYGRRIGSSADNRERLPAVHIGRYTMQDVLFRTSAQVWRDPGNVAPFVCGNPPAGLDTQQVIAFDNREEPSVSQSAAMLPLATQSVRLDDPAQAAVPFTLGFIYYHLDLATAAPPFGNANQGYVTLTYRALSGEESKASGWTGLGLSGGILPITIEQCSDGIDNDGDGLIDFPNDPGCVDSHGVEAAPCSDGIDNDGDLLIDYPNDPECGSAHDITENAIVACDDGIDNDGDGLIDYPNDPQCNFQNDNTENFGQCDDGIDNDGDGLIDFPADPGCTSPSDSSETAPACSDGVDNDGDGLVDFPNDPGCANANSNNEAPACNDGTDNDGDGFTDFPADVGCASASSTNESPACNDGVDNDGDGLTDFPADPVCASPSDTAEQTQCSDGFDNDGDGLIDFPADPGCTALNDTSEQNAPQCGDGIDNDGNGTIDFPQDPGCTTATDAFEGPDCSDGVDNDQDGLIDALDPGCTSPTDVNELSDAVTRACNDGIDNDGDGFTDFPADTGCQGAWDDVEFSPTGGGTLITINPATLPNGTVNFAYPAQALVASGGLAPYTFAVTAGALPPGLTLSPAGAITGIGTAVGTFGFTVTATDANGFSGTRSYTINIVLGAAAVPVPALSTLMLALLTLLVAGAAWFFGNRRIA</sequence>
<keyword evidence="2" id="KW-0812">Transmembrane</keyword>
<dbReference type="Gene3D" id="2.60.40.10">
    <property type="entry name" value="Immunoglobulins"/>
    <property type="match status" value="1"/>
</dbReference>